<organism evidence="2 3">
    <name type="scientific">Rubinisphaera brasiliensis (strain ATCC 49424 / DSM 5305 / JCM 21570 / IAM 15109 / NBRC 103401 / IFAM 1448)</name>
    <name type="common">Planctomyces brasiliensis</name>
    <dbReference type="NCBI Taxonomy" id="756272"/>
    <lineage>
        <taxon>Bacteria</taxon>
        <taxon>Pseudomonadati</taxon>
        <taxon>Planctomycetota</taxon>
        <taxon>Planctomycetia</taxon>
        <taxon>Planctomycetales</taxon>
        <taxon>Planctomycetaceae</taxon>
        <taxon>Rubinisphaera</taxon>
    </lineage>
</organism>
<keyword evidence="1" id="KW-0812">Transmembrane</keyword>
<evidence type="ECO:0000313" key="2">
    <source>
        <dbReference type="EMBL" id="ADY60402.1"/>
    </source>
</evidence>
<dbReference type="RefSeq" id="WP_013629124.1">
    <property type="nucleotide sequence ID" value="NC_015174.1"/>
</dbReference>
<name>F0STE0_RUBBR</name>
<feature type="transmembrane region" description="Helical" evidence="1">
    <location>
        <begin position="50"/>
        <end position="70"/>
    </location>
</feature>
<gene>
    <name evidence="2" type="ordered locus">Plabr_2803</name>
</gene>
<dbReference type="KEGG" id="pbs:Plabr_2803"/>
<keyword evidence="3" id="KW-1185">Reference proteome</keyword>
<accession>F0STE0</accession>
<evidence type="ECO:0000256" key="1">
    <source>
        <dbReference type="SAM" id="Phobius"/>
    </source>
</evidence>
<reference evidence="3" key="1">
    <citation type="submission" date="2011-02" db="EMBL/GenBank/DDBJ databases">
        <title>The complete genome of Planctomyces brasiliensis DSM 5305.</title>
        <authorList>
            <person name="Lucas S."/>
            <person name="Copeland A."/>
            <person name="Lapidus A."/>
            <person name="Bruce D."/>
            <person name="Goodwin L."/>
            <person name="Pitluck S."/>
            <person name="Kyrpides N."/>
            <person name="Mavromatis K."/>
            <person name="Pagani I."/>
            <person name="Ivanova N."/>
            <person name="Ovchinnikova G."/>
            <person name="Lu M."/>
            <person name="Detter J.C."/>
            <person name="Han C."/>
            <person name="Land M."/>
            <person name="Hauser L."/>
            <person name="Markowitz V."/>
            <person name="Cheng J.-F."/>
            <person name="Hugenholtz P."/>
            <person name="Woyke T."/>
            <person name="Wu D."/>
            <person name="Tindall B."/>
            <person name="Pomrenke H.G."/>
            <person name="Brambilla E."/>
            <person name="Klenk H.-P."/>
            <person name="Eisen J.A."/>
        </authorList>
    </citation>
    <scope>NUCLEOTIDE SEQUENCE [LARGE SCALE GENOMIC DNA]</scope>
    <source>
        <strain evidence="3">ATCC 49424 / DSM 5305 / JCM 21570 / NBRC 103401 / IFAM 1448</strain>
    </source>
</reference>
<protein>
    <submittedName>
        <fullName evidence="2">Uncharacterized protein</fullName>
    </submittedName>
</protein>
<keyword evidence="1" id="KW-1133">Transmembrane helix</keyword>
<dbReference type="STRING" id="756272.Plabr_2803"/>
<sequence>MSLDFSELIDLEQRIASASGPRYRSQTALKLDVMRAVRNQQQRQRARRQFASTASLVMVCLLMCGLSFQWSVKSVTASESPDLFADIPTSLTVEEAEIGSWGHVDALLAHQSRIAQSLSM</sequence>
<proteinExistence type="predicted"/>
<dbReference type="AlphaFoldDB" id="F0STE0"/>
<evidence type="ECO:0000313" key="3">
    <source>
        <dbReference type="Proteomes" id="UP000006860"/>
    </source>
</evidence>
<dbReference type="HOGENOM" id="CLU_2047991_0_0_0"/>
<dbReference type="Proteomes" id="UP000006860">
    <property type="component" value="Chromosome"/>
</dbReference>
<keyword evidence="1" id="KW-0472">Membrane</keyword>
<dbReference type="EMBL" id="CP002546">
    <property type="protein sequence ID" value="ADY60402.1"/>
    <property type="molecule type" value="Genomic_DNA"/>
</dbReference>